<proteinExistence type="predicted"/>
<organism evidence="3 4">
    <name type="scientific">Tuber aestivum</name>
    <name type="common">summer truffle</name>
    <dbReference type="NCBI Taxonomy" id="59557"/>
    <lineage>
        <taxon>Eukaryota</taxon>
        <taxon>Fungi</taxon>
        <taxon>Dikarya</taxon>
        <taxon>Ascomycota</taxon>
        <taxon>Pezizomycotina</taxon>
        <taxon>Pezizomycetes</taxon>
        <taxon>Pezizales</taxon>
        <taxon>Tuberaceae</taxon>
        <taxon>Tuber</taxon>
    </lineage>
</organism>
<evidence type="ECO:0000313" key="3">
    <source>
        <dbReference type="EMBL" id="CUS11188.1"/>
    </source>
</evidence>
<evidence type="ECO:0000259" key="2">
    <source>
        <dbReference type="Pfam" id="PF12776"/>
    </source>
</evidence>
<dbReference type="PANTHER" id="PTHR46929">
    <property type="entry name" value="EXPRESSED PROTEIN"/>
    <property type="match status" value="1"/>
</dbReference>
<feature type="compositionally biased region" description="Low complexity" evidence="1">
    <location>
        <begin position="162"/>
        <end position="178"/>
    </location>
</feature>
<dbReference type="PANTHER" id="PTHR46929:SF3">
    <property type="entry name" value="MYB_SANT-LIKE DOMAIN-CONTAINING PROTEIN"/>
    <property type="match status" value="1"/>
</dbReference>
<reference evidence="3" key="1">
    <citation type="submission" date="2015-10" db="EMBL/GenBank/DDBJ databases">
        <authorList>
            <person name="Regsiter A."/>
            <person name="william w."/>
        </authorList>
    </citation>
    <scope>NUCLEOTIDE SEQUENCE</scope>
    <source>
        <strain evidence="3">Montdore</strain>
    </source>
</reference>
<keyword evidence="4" id="KW-1185">Reference proteome</keyword>
<accession>A0A292PX38</accession>
<dbReference type="InterPro" id="IPR024752">
    <property type="entry name" value="Myb/SANT-like_dom"/>
</dbReference>
<evidence type="ECO:0000313" key="4">
    <source>
        <dbReference type="Proteomes" id="UP001412239"/>
    </source>
</evidence>
<feature type="region of interest" description="Disordered" evidence="1">
    <location>
        <begin position="147"/>
        <end position="178"/>
    </location>
</feature>
<feature type="domain" description="Myb/SANT-like" evidence="2">
    <location>
        <begin position="15"/>
        <end position="108"/>
    </location>
</feature>
<name>A0A292PX38_9PEZI</name>
<protein>
    <recommendedName>
        <fullName evidence="2">Myb/SANT-like domain-containing protein</fullName>
    </recommendedName>
</protein>
<dbReference type="EMBL" id="LN891029">
    <property type="protein sequence ID" value="CUS11188.1"/>
    <property type="molecule type" value="Genomic_DNA"/>
</dbReference>
<evidence type="ECO:0000256" key="1">
    <source>
        <dbReference type="SAM" id="MobiDB-lite"/>
    </source>
</evidence>
<feature type="region of interest" description="Disordered" evidence="1">
    <location>
        <begin position="253"/>
        <end position="282"/>
    </location>
</feature>
<dbReference type="Proteomes" id="UP001412239">
    <property type="component" value="Unassembled WGS sequence"/>
</dbReference>
<dbReference type="Pfam" id="PF12776">
    <property type="entry name" value="Myb_DNA-bind_3"/>
    <property type="match status" value="1"/>
</dbReference>
<dbReference type="AlphaFoldDB" id="A0A292PX38"/>
<gene>
    <name evidence="3" type="ORF">GSTUAT00004787001</name>
</gene>
<sequence length="296" mass="33222">MTTLMLKGRKSKAVWDDNKDKTLLDELLKQCHLGRRAGNSFKPRAWNEVTMLFNKVFSPELNVEQVKTRVRRLKQSYEAFETLRANSGFGWNEADQVVTAPEEVWAEYIKAHPEARQFKNCTLKFYSEMKEFFNNTVATRELATATGMRTQKRQHSEYTIESSSSDTDPDVDVSSPNSFSIASIDPLTPIIHQPQAKQTLSIEHSLSPHIQTLNHARRKQPRTSPTHVSIQAIAGSVESLATSIRETSQKFETPYLGSTSRTVGPLDSSIAVPNNQNGRGLPVPTTPMDHAVLVLN</sequence>